<dbReference type="RefSeq" id="WP_133617042.1">
    <property type="nucleotide sequence ID" value="NZ_SNYA01000005.1"/>
</dbReference>
<organism evidence="2 3">
    <name type="scientific">Leucobacter luti</name>
    <dbReference type="NCBI Taxonomy" id="340320"/>
    <lineage>
        <taxon>Bacteria</taxon>
        <taxon>Bacillati</taxon>
        <taxon>Actinomycetota</taxon>
        <taxon>Actinomycetes</taxon>
        <taxon>Micrococcales</taxon>
        <taxon>Microbacteriaceae</taxon>
        <taxon>Leucobacter</taxon>
    </lineage>
</organism>
<proteinExistence type="predicted"/>
<comment type="caution">
    <text evidence="2">The sequence shown here is derived from an EMBL/GenBank/DDBJ whole genome shotgun (WGS) entry which is preliminary data.</text>
</comment>
<name>A0A4R6RX99_9MICO</name>
<evidence type="ECO:0000259" key="1">
    <source>
        <dbReference type="Pfam" id="PF13556"/>
    </source>
</evidence>
<dbReference type="EMBL" id="SNYA01000005">
    <property type="protein sequence ID" value="TDP91613.1"/>
    <property type="molecule type" value="Genomic_DNA"/>
</dbReference>
<feature type="domain" description="PucR C-terminal helix-turn-helix" evidence="1">
    <location>
        <begin position="418"/>
        <end position="475"/>
    </location>
</feature>
<dbReference type="Gene3D" id="1.10.10.2840">
    <property type="entry name" value="PucR C-terminal helix-turn-helix domain"/>
    <property type="match status" value="1"/>
</dbReference>
<accession>A0A4R6RX99</accession>
<evidence type="ECO:0000313" key="2">
    <source>
        <dbReference type="EMBL" id="TDP91613.1"/>
    </source>
</evidence>
<dbReference type="InterPro" id="IPR042070">
    <property type="entry name" value="PucR_C-HTH_sf"/>
</dbReference>
<gene>
    <name evidence="2" type="ORF">EDF62_2231</name>
</gene>
<dbReference type="InterPro" id="IPR025736">
    <property type="entry name" value="PucR_C-HTH_dom"/>
</dbReference>
<sequence length="478" mass="50572">MALDLSAVVRLVGGTCVPQRIDERTPIDGVTPVEAYVVVGNPNYATLVTGDEQELLRRLTAGGAIRDALTGAVFISHRDTPALRASLATHGMTAILGTDLGGVALHATLTTIIADDRAAADRLVTAGMNVLTQVARRGGVTAVIAELARRIDGWAVLLDPQGHLIASAGAGRLHVSDAIAIATGRPVRVRHDGLQLHPVGSDRDLAGRLVIATRSSRTSHARDLASLAAALFDLVLRTHDPSLTEHLGRQALLDTLSAGGPAAPALLHRWGVHESTLTAFELGAKTRTIDAERLLRRWFDELGAEHVFAASHGRVRGFVRSDVATELAVRVREFTPIAGSRLHLGIGTPAPTDALARSAVQARQALDAAFEDSLTVVEFAGLSTVELVFSTLADHGGGEIASVLDPLRDSSGAHTELALTLRVFLAEHGAHRSSAERLGIHRQTLVSRVRRVEELTGLSMDRADDRAAAWLALRAAGV</sequence>
<reference evidence="2 3" key="1">
    <citation type="submission" date="2019-03" db="EMBL/GenBank/DDBJ databases">
        <title>Genomic analyses of the natural microbiome of Caenorhabditis elegans.</title>
        <authorList>
            <person name="Samuel B."/>
        </authorList>
    </citation>
    <scope>NUCLEOTIDE SEQUENCE [LARGE SCALE GENOMIC DNA]</scope>
    <source>
        <strain evidence="2 3">JUb18</strain>
    </source>
</reference>
<dbReference type="OrthoDB" id="3170447at2"/>
<keyword evidence="3" id="KW-1185">Reference proteome</keyword>
<dbReference type="PANTHER" id="PTHR33744">
    <property type="entry name" value="CARBOHYDRATE DIACID REGULATOR"/>
    <property type="match status" value="1"/>
</dbReference>
<dbReference type="Proteomes" id="UP000295601">
    <property type="component" value="Unassembled WGS sequence"/>
</dbReference>
<dbReference type="Pfam" id="PF13556">
    <property type="entry name" value="HTH_30"/>
    <property type="match status" value="1"/>
</dbReference>
<protein>
    <submittedName>
        <fullName evidence="2">Purine catabolism regulator</fullName>
    </submittedName>
</protein>
<dbReference type="AlphaFoldDB" id="A0A4R6RX99"/>
<evidence type="ECO:0000313" key="3">
    <source>
        <dbReference type="Proteomes" id="UP000295601"/>
    </source>
</evidence>
<dbReference type="InterPro" id="IPR051448">
    <property type="entry name" value="CdaR-like_regulators"/>
</dbReference>